<proteinExistence type="predicted"/>
<comment type="caution">
    <text evidence="1">The sequence shown here is derived from an EMBL/GenBank/DDBJ whole genome shotgun (WGS) entry which is preliminary data.</text>
</comment>
<sequence length="36" mass="4023">VLDEVAGTLRKRLRAMATFPVRVSITKPANIILEDK</sequence>
<feature type="non-terminal residue" evidence="1">
    <location>
        <position position="1"/>
    </location>
</feature>
<reference evidence="1" key="1">
    <citation type="journal article" date="2015" name="Nature">
        <title>Complex archaea that bridge the gap between prokaryotes and eukaryotes.</title>
        <authorList>
            <person name="Spang A."/>
            <person name="Saw J.H."/>
            <person name="Jorgensen S.L."/>
            <person name="Zaremba-Niedzwiedzka K."/>
            <person name="Martijn J."/>
            <person name="Lind A.E."/>
            <person name="van Eijk R."/>
            <person name="Schleper C."/>
            <person name="Guy L."/>
            <person name="Ettema T.J."/>
        </authorList>
    </citation>
    <scope>NUCLEOTIDE SEQUENCE</scope>
</reference>
<accession>A0A0F8WGB5</accession>
<name>A0A0F8WGB5_9ZZZZ</name>
<dbReference type="AlphaFoldDB" id="A0A0F8WGB5"/>
<evidence type="ECO:0000313" key="1">
    <source>
        <dbReference type="EMBL" id="KKK55847.1"/>
    </source>
</evidence>
<organism evidence="1">
    <name type="scientific">marine sediment metagenome</name>
    <dbReference type="NCBI Taxonomy" id="412755"/>
    <lineage>
        <taxon>unclassified sequences</taxon>
        <taxon>metagenomes</taxon>
        <taxon>ecological metagenomes</taxon>
    </lineage>
</organism>
<protein>
    <submittedName>
        <fullName evidence="1">Uncharacterized protein</fullName>
    </submittedName>
</protein>
<gene>
    <name evidence="1" type="ORF">LCGC14_3070430</name>
</gene>
<dbReference type="EMBL" id="LAZR01065293">
    <property type="protein sequence ID" value="KKK55847.1"/>
    <property type="molecule type" value="Genomic_DNA"/>
</dbReference>